<dbReference type="PROSITE" id="PS51450">
    <property type="entry name" value="LRR"/>
    <property type="match status" value="1"/>
</dbReference>
<name>A0A2P6NJ66_9EUKA</name>
<dbReference type="EMBL" id="MDYQ01000071">
    <property type="protein sequence ID" value="PRP83987.1"/>
    <property type="molecule type" value="Genomic_DNA"/>
</dbReference>
<comment type="catalytic activity">
    <reaction evidence="15">
        <text>L-seryl-[protein] + ATP = O-phospho-L-seryl-[protein] + ADP + H(+)</text>
        <dbReference type="Rhea" id="RHEA:17989"/>
        <dbReference type="Rhea" id="RHEA-COMP:9863"/>
        <dbReference type="Rhea" id="RHEA-COMP:11604"/>
        <dbReference type="ChEBI" id="CHEBI:15378"/>
        <dbReference type="ChEBI" id="CHEBI:29999"/>
        <dbReference type="ChEBI" id="CHEBI:30616"/>
        <dbReference type="ChEBI" id="CHEBI:83421"/>
        <dbReference type="ChEBI" id="CHEBI:456216"/>
        <dbReference type="EC" id="2.7.11.1"/>
    </reaction>
</comment>
<keyword evidence="5" id="KW-0808">Transferase</keyword>
<reference evidence="19 20" key="1">
    <citation type="journal article" date="2018" name="Genome Biol. Evol.">
        <title>Multiple Roots of Fruiting Body Formation in Amoebozoa.</title>
        <authorList>
            <person name="Hillmann F."/>
            <person name="Forbes G."/>
            <person name="Novohradska S."/>
            <person name="Ferling I."/>
            <person name="Riege K."/>
            <person name="Groth M."/>
            <person name="Westermann M."/>
            <person name="Marz M."/>
            <person name="Spaller T."/>
            <person name="Winckler T."/>
            <person name="Schaap P."/>
            <person name="Glockner G."/>
        </authorList>
    </citation>
    <scope>NUCLEOTIDE SEQUENCE [LARGE SCALE GENOMIC DNA]</scope>
    <source>
        <strain evidence="19 20">Jena</strain>
    </source>
</reference>
<dbReference type="GO" id="GO:0005524">
    <property type="term" value="F:ATP binding"/>
    <property type="evidence" value="ECO:0007669"/>
    <property type="project" value="UniProtKB-KW"/>
</dbReference>
<dbReference type="SUPFAM" id="SSF52058">
    <property type="entry name" value="L domain-like"/>
    <property type="match status" value="2"/>
</dbReference>
<keyword evidence="7" id="KW-0677">Repeat</keyword>
<sequence>MRLQLSLFLLLVLLIVEIVEADTLNSLKQIWISLDGNSSYWKGADFCNQTDFVGLICSDGRPVELNYIAPNYTSTAFIDPSIGNITSLASLTIKGVGGTIPQNLWQLRNLTHLNLEGNIFGGNVSNSLCDVVSLVNVTLSSNSLQGVIPSCIGGLTSLTRLDLSSNHLTGTIPPELIALPNLQFLNLSSNVFNGAISARNTSLSPLQVLDLSYNNLTSVGYIQVTSSCDLSGMVFPCYPELPLPTLCNVTHRSGGICNKTDYVGLTCRPLTINLHGQTFKGRLNDHIGDLVNLTQLSINFVMGGTIPSTIGHLVNLQSINFGTNALKGNIPDTICNLTKLTYLNLGTNYLSGSIPSCIHQLKGLTELYLDTNHYLNGSIPDTIGSLQNLTTADFSGNSFTGPIASSIGDMKSLQWIDMSSNLLTGPIPASVGRMSSLRSIYLYGNRLNGTIPDEMCQAKSLVNVDLHGNSLVGGTIPSCIGLLQNLSSLNLNQMNLTGTIPPSLMNLPNISFLSLNANNLNGIVPGRDAKLAPLSSLDLSGNELTWVEYVQITGNCFIADNPIACYPLLILPSQCQVAKYYPCNGDAIDYLYNSQTNLSENEAKAVQLISAVIEALLRNTSSFAYDTGNVSINLQSYNTSEESLIFNEVQNSGTSVSLISSITSSSRVSVALFIASFNPFVSIYNSTIYSSVTGVSVYDDRGRELVINGVSQYINISIGSVHSIPDGYHAVCQYWSETASQWSRDGLQTVMDGNVTICQTTHLTNFSIGIEQNSRPTEADDLRSAERDDKKRTLIVVICCAAGVALIIGAMVAFIIHRRRNSTQEPRDDTKMDGITTLIEKVADSEGVEVWRAVHNETTTVAVKKFDKDIHRMMEEATKLKVKRERDRDIDGGQNMHHPNIVQYLGQNLTVSPFIFQIGRDVARAMTYVAEQNL</sequence>
<keyword evidence="9 19" id="KW-0418">Kinase</keyword>
<feature type="domain" description="GAIN-B" evidence="18">
    <location>
        <begin position="619"/>
        <end position="776"/>
    </location>
</feature>
<evidence type="ECO:0000259" key="18">
    <source>
        <dbReference type="PROSITE" id="PS50221"/>
    </source>
</evidence>
<accession>A0A2P6NJ66</accession>
<dbReference type="InterPro" id="IPR001611">
    <property type="entry name" value="Leu-rich_rpt"/>
</dbReference>
<evidence type="ECO:0000256" key="10">
    <source>
        <dbReference type="ARBA" id="ARBA00022840"/>
    </source>
</evidence>
<keyword evidence="19" id="KW-0675">Receptor</keyword>
<dbReference type="Gene3D" id="3.30.200.20">
    <property type="entry name" value="Phosphorylase Kinase, domain 1"/>
    <property type="match status" value="1"/>
</dbReference>
<comment type="catalytic activity">
    <reaction evidence="14">
        <text>L-threonyl-[protein] + ATP = O-phospho-L-threonyl-[protein] + ADP + H(+)</text>
        <dbReference type="Rhea" id="RHEA:46608"/>
        <dbReference type="Rhea" id="RHEA-COMP:11060"/>
        <dbReference type="Rhea" id="RHEA-COMP:11605"/>
        <dbReference type="ChEBI" id="CHEBI:15378"/>
        <dbReference type="ChEBI" id="CHEBI:30013"/>
        <dbReference type="ChEBI" id="CHEBI:30616"/>
        <dbReference type="ChEBI" id="CHEBI:61977"/>
        <dbReference type="ChEBI" id="CHEBI:456216"/>
        <dbReference type="EC" id="2.7.11.1"/>
    </reaction>
</comment>
<evidence type="ECO:0000256" key="9">
    <source>
        <dbReference type="ARBA" id="ARBA00022777"/>
    </source>
</evidence>
<dbReference type="InterPro" id="IPR003591">
    <property type="entry name" value="Leu-rich_rpt_typical-subtyp"/>
</dbReference>
<dbReference type="OrthoDB" id="26095at2759"/>
<dbReference type="InterPro" id="IPR032675">
    <property type="entry name" value="LRR_dom_sf"/>
</dbReference>
<dbReference type="InterPro" id="IPR057244">
    <property type="entry name" value="GAIN_B"/>
</dbReference>
<dbReference type="SMART" id="SM00303">
    <property type="entry name" value="GPS"/>
    <property type="match status" value="1"/>
</dbReference>
<evidence type="ECO:0000313" key="19">
    <source>
        <dbReference type="EMBL" id="PRP83987.1"/>
    </source>
</evidence>
<dbReference type="InterPro" id="IPR046338">
    <property type="entry name" value="GAIN_dom_sf"/>
</dbReference>
<dbReference type="Pfam" id="PF13855">
    <property type="entry name" value="LRR_8"/>
    <property type="match status" value="1"/>
</dbReference>
<dbReference type="PRINTS" id="PR00019">
    <property type="entry name" value="LEURICHRPT"/>
</dbReference>
<evidence type="ECO:0000256" key="14">
    <source>
        <dbReference type="ARBA" id="ARBA00047899"/>
    </source>
</evidence>
<evidence type="ECO:0000256" key="6">
    <source>
        <dbReference type="ARBA" id="ARBA00022692"/>
    </source>
</evidence>
<dbReference type="SMART" id="SM00369">
    <property type="entry name" value="LRR_TYP"/>
    <property type="match status" value="6"/>
</dbReference>
<keyword evidence="10" id="KW-0067">ATP-binding</keyword>
<dbReference type="Gene3D" id="2.60.220.50">
    <property type="match status" value="1"/>
</dbReference>
<protein>
    <recommendedName>
        <fullName evidence="2">non-specific serine/threonine protein kinase</fullName>
        <ecNumber evidence="2">2.7.11.1</ecNumber>
    </recommendedName>
</protein>
<keyword evidence="3" id="KW-0723">Serine/threonine-protein kinase</keyword>
<organism evidence="19 20">
    <name type="scientific">Planoprotostelium fungivorum</name>
    <dbReference type="NCBI Taxonomy" id="1890364"/>
    <lineage>
        <taxon>Eukaryota</taxon>
        <taxon>Amoebozoa</taxon>
        <taxon>Evosea</taxon>
        <taxon>Variosea</taxon>
        <taxon>Cavosteliida</taxon>
        <taxon>Cavosteliaceae</taxon>
        <taxon>Planoprotostelium</taxon>
    </lineage>
</organism>
<comment type="caution">
    <text evidence="19">The sequence shown here is derived from an EMBL/GenBank/DDBJ whole genome shotgun (WGS) entry which is preliminary data.</text>
</comment>
<evidence type="ECO:0000256" key="15">
    <source>
        <dbReference type="ARBA" id="ARBA00048679"/>
    </source>
</evidence>
<dbReference type="PROSITE" id="PS50221">
    <property type="entry name" value="GAIN_B"/>
    <property type="match status" value="1"/>
</dbReference>
<dbReference type="Pfam" id="PF01825">
    <property type="entry name" value="GPS"/>
    <property type="match status" value="1"/>
</dbReference>
<keyword evidence="20" id="KW-1185">Reference proteome</keyword>
<evidence type="ECO:0000256" key="11">
    <source>
        <dbReference type="ARBA" id="ARBA00022989"/>
    </source>
</evidence>
<dbReference type="PANTHER" id="PTHR48005:SF13">
    <property type="entry name" value="SERINE_THREONINE-PROTEIN KINASE DDB_G0278509-RELATED"/>
    <property type="match status" value="1"/>
</dbReference>
<keyword evidence="6 16" id="KW-0812">Transmembrane</keyword>
<dbReference type="GO" id="GO:0016020">
    <property type="term" value="C:membrane"/>
    <property type="evidence" value="ECO:0007669"/>
    <property type="project" value="UniProtKB-SubCell"/>
</dbReference>
<dbReference type="SUPFAM" id="SSF56112">
    <property type="entry name" value="Protein kinase-like (PK-like)"/>
    <property type="match status" value="1"/>
</dbReference>
<evidence type="ECO:0000256" key="1">
    <source>
        <dbReference type="ARBA" id="ARBA00004370"/>
    </source>
</evidence>
<evidence type="ECO:0000256" key="3">
    <source>
        <dbReference type="ARBA" id="ARBA00022527"/>
    </source>
</evidence>
<dbReference type="Pfam" id="PF13516">
    <property type="entry name" value="LRR_6"/>
    <property type="match status" value="1"/>
</dbReference>
<proteinExistence type="predicted"/>
<feature type="transmembrane region" description="Helical" evidence="16">
    <location>
        <begin position="794"/>
        <end position="816"/>
    </location>
</feature>
<dbReference type="PANTHER" id="PTHR48005">
    <property type="entry name" value="LEUCINE RICH REPEAT KINASE 2"/>
    <property type="match status" value="1"/>
</dbReference>
<dbReference type="FunFam" id="3.80.10.10:FF:000095">
    <property type="entry name" value="LRR receptor-like serine/threonine-protein kinase GSO1"/>
    <property type="match status" value="1"/>
</dbReference>
<dbReference type="InterPro" id="IPR000203">
    <property type="entry name" value="GPS"/>
</dbReference>
<evidence type="ECO:0000256" key="12">
    <source>
        <dbReference type="ARBA" id="ARBA00023136"/>
    </source>
</evidence>
<evidence type="ECO:0000313" key="20">
    <source>
        <dbReference type="Proteomes" id="UP000241769"/>
    </source>
</evidence>
<comment type="subcellular location">
    <subcellularLocation>
        <location evidence="1">Membrane</location>
    </subcellularLocation>
</comment>
<evidence type="ECO:0000256" key="5">
    <source>
        <dbReference type="ARBA" id="ARBA00022679"/>
    </source>
</evidence>
<dbReference type="FunFam" id="3.80.10.10:FF:000041">
    <property type="entry name" value="LRR receptor-like serine/threonine-protein kinase ERECTA"/>
    <property type="match status" value="2"/>
</dbReference>
<dbReference type="InParanoid" id="A0A2P6NJ66"/>
<evidence type="ECO:0000256" key="4">
    <source>
        <dbReference type="ARBA" id="ARBA00022614"/>
    </source>
</evidence>
<feature type="chain" id="PRO_5015179778" description="non-specific serine/threonine protein kinase" evidence="17">
    <location>
        <begin position="22"/>
        <end position="934"/>
    </location>
</feature>
<evidence type="ECO:0000256" key="13">
    <source>
        <dbReference type="ARBA" id="ARBA00023157"/>
    </source>
</evidence>
<feature type="non-terminal residue" evidence="19">
    <location>
        <position position="934"/>
    </location>
</feature>
<keyword evidence="4" id="KW-0433">Leucine-rich repeat</keyword>
<dbReference type="InterPro" id="IPR051420">
    <property type="entry name" value="Ser_Thr_Kinases_DiverseReg"/>
</dbReference>
<evidence type="ECO:0000256" key="17">
    <source>
        <dbReference type="SAM" id="SignalP"/>
    </source>
</evidence>
<keyword evidence="17" id="KW-0732">Signal</keyword>
<evidence type="ECO:0000256" key="7">
    <source>
        <dbReference type="ARBA" id="ARBA00022737"/>
    </source>
</evidence>
<dbReference type="AlphaFoldDB" id="A0A2P6NJ66"/>
<evidence type="ECO:0000256" key="2">
    <source>
        <dbReference type="ARBA" id="ARBA00012513"/>
    </source>
</evidence>
<dbReference type="Gene3D" id="3.80.10.10">
    <property type="entry name" value="Ribonuclease Inhibitor"/>
    <property type="match status" value="4"/>
</dbReference>
<gene>
    <name evidence="19" type="ORF">PROFUN_08584</name>
</gene>
<dbReference type="Pfam" id="PF00560">
    <property type="entry name" value="LRR_1"/>
    <property type="match status" value="4"/>
</dbReference>
<feature type="signal peptide" evidence="17">
    <location>
        <begin position="1"/>
        <end position="21"/>
    </location>
</feature>
<evidence type="ECO:0000256" key="16">
    <source>
        <dbReference type="SAM" id="Phobius"/>
    </source>
</evidence>
<keyword evidence="13" id="KW-1015">Disulfide bond</keyword>
<keyword evidence="8" id="KW-0547">Nucleotide-binding</keyword>
<keyword evidence="11 16" id="KW-1133">Transmembrane helix</keyword>
<dbReference type="GO" id="GO:0004674">
    <property type="term" value="F:protein serine/threonine kinase activity"/>
    <property type="evidence" value="ECO:0007669"/>
    <property type="project" value="UniProtKB-KW"/>
</dbReference>
<keyword evidence="12 16" id="KW-0472">Membrane</keyword>
<evidence type="ECO:0000256" key="8">
    <source>
        <dbReference type="ARBA" id="ARBA00022741"/>
    </source>
</evidence>
<dbReference type="EC" id="2.7.11.1" evidence="2"/>
<dbReference type="InterPro" id="IPR011009">
    <property type="entry name" value="Kinase-like_dom_sf"/>
</dbReference>
<dbReference type="Proteomes" id="UP000241769">
    <property type="component" value="Unassembled WGS sequence"/>
</dbReference>